<dbReference type="GO" id="GO:0003887">
    <property type="term" value="F:DNA-directed DNA polymerase activity"/>
    <property type="evidence" value="ECO:0007669"/>
    <property type="project" value="UniProtKB-KW"/>
</dbReference>
<keyword evidence="3" id="KW-1185">Reference proteome</keyword>
<proteinExistence type="predicted"/>
<dbReference type="KEGG" id="qsa:O6P43_030188"/>
<dbReference type="AlphaFoldDB" id="A0AAD7PCJ2"/>
<gene>
    <name evidence="2" type="ORF">O6P43_030188</name>
</gene>
<keyword evidence="2" id="KW-0239">DNA-directed DNA polymerase</keyword>
<name>A0AAD7PCJ2_QUISA</name>
<keyword evidence="2" id="KW-0808">Transferase</keyword>
<dbReference type="EMBL" id="JARAOO010000012">
    <property type="protein sequence ID" value="KAJ7949904.1"/>
    <property type="molecule type" value="Genomic_DNA"/>
</dbReference>
<keyword evidence="2" id="KW-0548">Nucleotidyltransferase</keyword>
<protein>
    <submittedName>
        <fullName evidence="2">DNA-directed DNA polymerase</fullName>
    </submittedName>
</protein>
<sequence>MRPTMQNDPVEQANAIGGVFPGQPQRKYDSYSNTYNPGWRDHSNLRYGNQPQPPPNGGRNINPPGFQAQPQYQSRQPYNQ</sequence>
<evidence type="ECO:0000256" key="1">
    <source>
        <dbReference type="SAM" id="MobiDB-lite"/>
    </source>
</evidence>
<comment type="caution">
    <text evidence="2">The sequence shown here is derived from an EMBL/GenBank/DDBJ whole genome shotgun (WGS) entry which is preliminary data.</text>
</comment>
<organism evidence="2 3">
    <name type="scientific">Quillaja saponaria</name>
    <name type="common">Soap bark tree</name>
    <dbReference type="NCBI Taxonomy" id="32244"/>
    <lineage>
        <taxon>Eukaryota</taxon>
        <taxon>Viridiplantae</taxon>
        <taxon>Streptophyta</taxon>
        <taxon>Embryophyta</taxon>
        <taxon>Tracheophyta</taxon>
        <taxon>Spermatophyta</taxon>
        <taxon>Magnoliopsida</taxon>
        <taxon>eudicotyledons</taxon>
        <taxon>Gunneridae</taxon>
        <taxon>Pentapetalae</taxon>
        <taxon>rosids</taxon>
        <taxon>fabids</taxon>
        <taxon>Fabales</taxon>
        <taxon>Quillajaceae</taxon>
        <taxon>Quillaja</taxon>
    </lineage>
</organism>
<accession>A0AAD7PCJ2</accession>
<dbReference type="Proteomes" id="UP001163823">
    <property type="component" value="Chromosome 12"/>
</dbReference>
<feature type="compositionally biased region" description="Polar residues" evidence="1">
    <location>
        <begin position="68"/>
        <end position="80"/>
    </location>
</feature>
<evidence type="ECO:0000313" key="2">
    <source>
        <dbReference type="EMBL" id="KAJ7949904.1"/>
    </source>
</evidence>
<evidence type="ECO:0000313" key="3">
    <source>
        <dbReference type="Proteomes" id="UP001163823"/>
    </source>
</evidence>
<feature type="region of interest" description="Disordered" evidence="1">
    <location>
        <begin position="1"/>
        <end position="80"/>
    </location>
</feature>
<reference evidence="2" key="1">
    <citation type="journal article" date="2023" name="Science">
        <title>Elucidation of the pathway for biosynthesis of saponin adjuvants from the soapbark tree.</title>
        <authorList>
            <person name="Reed J."/>
            <person name="Orme A."/>
            <person name="El-Demerdash A."/>
            <person name="Owen C."/>
            <person name="Martin L.B.B."/>
            <person name="Misra R.C."/>
            <person name="Kikuchi S."/>
            <person name="Rejzek M."/>
            <person name="Martin A.C."/>
            <person name="Harkess A."/>
            <person name="Leebens-Mack J."/>
            <person name="Louveau T."/>
            <person name="Stephenson M.J."/>
            <person name="Osbourn A."/>
        </authorList>
    </citation>
    <scope>NUCLEOTIDE SEQUENCE</scope>
    <source>
        <strain evidence="2">S10</strain>
    </source>
</reference>